<evidence type="ECO:0000313" key="1">
    <source>
        <dbReference type="EMBL" id="CAF4312094.1"/>
    </source>
</evidence>
<dbReference type="Proteomes" id="UP000663868">
    <property type="component" value="Unassembled WGS sequence"/>
</dbReference>
<proteinExistence type="predicted"/>
<evidence type="ECO:0000313" key="2">
    <source>
        <dbReference type="Proteomes" id="UP000663868"/>
    </source>
</evidence>
<feature type="non-terminal residue" evidence="1">
    <location>
        <position position="148"/>
    </location>
</feature>
<dbReference type="SUPFAM" id="SSF63829">
    <property type="entry name" value="Calcium-dependent phosphotriesterase"/>
    <property type="match status" value="1"/>
</dbReference>
<dbReference type="AlphaFoldDB" id="A0A820IHJ0"/>
<dbReference type="Gene3D" id="2.120.10.30">
    <property type="entry name" value="TolB, C-terminal domain"/>
    <property type="match status" value="1"/>
</dbReference>
<dbReference type="InterPro" id="IPR011042">
    <property type="entry name" value="6-blade_b-propeller_TolB-like"/>
</dbReference>
<name>A0A820IHJ0_9BILA</name>
<reference evidence="1" key="1">
    <citation type="submission" date="2021-02" db="EMBL/GenBank/DDBJ databases">
        <authorList>
            <person name="Nowell W R."/>
        </authorList>
    </citation>
    <scope>NUCLEOTIDE SEQUENCE</scope>
</reference>
<dbReference type="EMBL" id="CAJOBB010015032">
    <property type="protein sequence ID" value="CAF4312094.1"/>
    <property type="molecule type" value="Genomic_DNA"/>
</dbReference>
<comment type="caution">
    <text evidence="1">The sequence shown here is derived from an EMBL/GenBank/DDBJ whole genome shotgun (WGS) entry which is preliminary data.</text>
</comment>
<organism evidence="1 2">
    <name type="scientific">Adineta steineri</name>
    <dbReference type="NCBI Taxonomy" id="433720"/>
    <lineage>
        <taxon>Eukaryota</taxon>
        <taxon>Metazoa</taxon>
        <taxon>Spiralia</taxon>
        <taxon>Gnathifera</taxon>
        <taxon>Rotifera</taxon>
        <taxon>Eurotatoria</taxon>
        <taxon>Bdelloidea</taxon>
        <taxon>Adinetida</taxon>
        <taxon>Adinetidae</taxon>
        <taxon>Adineta</taxon>
    </lineage>
</organism>
<sequence>NSSSPIIVADGNKTDLVGNPVPYPTDFAVDETNNIIYLLDTPYKRIFKYTNGSEIGITIVDGSPVQMFTSRLGVDIDPLAIAVDKTGYIILGEKDRITIWSSDGKFKGIAMQKYQDNRSTIVQNMSAGVLVFDRFGNLYVQMWSVGHI</sequence>
<protein>
    <submittedName>
        <fullName evidence="1">Uncharacterized protein</fullName>
    </submittedName>
</protein>
<accession>A0A820IHJ0</accession>
<feature type="non-terminal residue" evidence="1">
    <location>
        <position position="1"/>
    </location>
</feature>
<gene>
    <name evidence="1" type="ORF">KXQ929_LOCUS46136</name>
</gene>